<dbReference type="HOGENOM" id="CLU_065618_3_1_1"/>
<feature type="signal peptide" evidence="3">
    <location>
        <begin position="1"/>
        <end position="19"/>
    </location>
</feature>
<protein>
    <recommendedName>
        <fullName evidence="4">Yeast cell wall synthesis Kre9/Knh1-like N-terminal domain-containing protein</fullName>
    </recommendedName>
</protein>
<reference evidence="6" key="1">
    <citation type="journal article" date="2014" name="BMC Genomics">
        <title>Genome characteristics reveal the impact of lichenization on lichen-forming fungus Endocarpon pusillum Hedwig (Verrucariales, Ascomycota).</title>
        <authorList>
            <person name="Wang Y.-Y."/>
            <person name="Liu B."/>
            <person name="Zhang X.-Y."/>
            <person name="Zhou Q.-M."/>
            <person name="Zhang T."/>
            <person name="Li H."/>
            <person name="Yu Y.-F."/>
            <person name="Zhang X.-L."/>
            <person name="Hao X.-Y."/>
            <person name="Wang M."/>
            <person name="Wang L."/>
            <person name="Wei J.-C."/>
        </authorList>
    </citation>
    <scope>NUCLEOTIDE SEQUENCE [LARGE SCALE GENOMIC DNA]</scope>
    <source>
        <strain evidence="6">Z07020 / HMAS-L-300199</strain>
    </source>
</reference>
<dbReference type="OrthoDB" id="5589325at2759"/>
<dbReference type="PANTHER" id="PTHR40633">
    <property type="entry name" value="MATRIX PROTEIN, PUTATIVE (AFU_ORTHOLOGUE AFUA_8G05410)-RELATED"/>
    <property type="match status" value="1"/>
</dbReference>
<gene>
    <name evidence="5" type="ORF">EPUS_02200</name>
</gene>
<dbReference type="EMBL" id="KE721111">
    <property type="protein sequence ID" value="ERF72313.1"/>
    <property type="molecule type" value="Genomic_DNA"/>
</dbReference>
<sequence>MRFIATLATGAACLATAFAQVNIAFTSVPEAVVVGQPANITWAGGDGVTPVTITLRRGDPQNLQTIATLTSTGVDGYFLWTPDASLATASDYALQITQGQSDINYSGPFALIGGTGSSSISYSGTSTLPPASVNATITSVTTVASIGTGAPISRNTTFSSQTLTSTSSETSSRTTSRSATGSSTAAETAATSAPTGGAAHMASSLALVFGVVAAIASLN</sequence>
<proteinExistence type="predicted"/>
<evidence type="ECO:0000256" key="2">
    <source>
        <dbReference type="SAM" id="MobiDB-lite"/>
    </source>
</evidence>
<dbReference type="Pfam" id="PF10342">
    <property type="entry name" value="Kre9_KNH"/>
    <property type="match status" value="1"/>
</dbReference>
<dbReference type="AlphaFoldDB" id="U1GJI3"/>
<evidence type="ECO:0000259" key="4">
    <source>
        <dbReference type="Pfam" id="PF10342"/>
    </source>
</evidence>
<evidence type="ECO:0000256" key="1">
    <source>
        <dbReference type="ARBA" id="ARBA00022729"/>
    </source>
</evidence>
<dbReference type="RefSeq" id="XP_007802158.1">
    <property type="nucleotide sequence ID" value="XM_007803967.1"/>
</dbReference>
<feature type="region of interest" description="Disordered" evidence="2">
    <location>
        <begin position="157"/>
        <end position="191"/>
    </location>
</feature>
<keyword evidence="1 3" id="KW-0732">Signal</keyword>
<evidence type="ECO:0000313" key="5">
    <source>
        <dbReference type="EMBL" id="ERF72313.1"/>
    </source>
</evidence>
<accession>U1GJI3</accession>
<feature type="chain" id="PRO_5004611365" description="Yeast cell wall synthesis Kre9/Knh1-like N-terminal domain-containing protein" evidence="3">
    <location>
        <begin position="20"/>
        <end position="219"/>
    </location>
</feature>
<name>U1GJI3_ENDPU</name>
<feature type="domain" description="Yeast cell wall synthesis Kre9/Knh1-like N-terminal" evidence="4">
    <location>
        <begin position="31"/>
        <end position="110"/>
    </location>
</feature>
<dbReference type="OMA" id="NQTMSSA"/>
<evidence type="ECO:0000313" key="6">
    <source>
        <dbReference type="Proteomes" id="UP000019373"/>
    </source>
</evidence>
<dbReference type="InterPro" id="IPR052982">
    <property type="entry name" value="SRP1/TIP1-like"/>
</dbReference>
<organism evidence="5 6">
    <name type="scientific">Endocarpon pusillum (strain Z07020 / HMAS-L-300199)</name>
    <name type="common">Lichen-forming fungus</name>
    <dbReference type="NCBI Taxonomy" id="1263415"/>
    <lineage>
        <taxon>Eukaryota</taxon>
        <taxon>Fungi</taxon>
        <taxon>Dikarya</taxon>
        <taxon>Ascomycota</taxon>
        <taxon>Pezizomycotina</taxon>
        <taxon>Eurotiomycetes</taxon>
        <taxon>Chaetothyriomycetidae</taxon>
        <taxon>Verrucariales</taxon>
        <taxon>Verrucariaceae</taxon>
        <taxon>Endocarpon</taxon>
    </lineage>
</organism>
<dbReference type="Proteomes" id="UP000019373">
    <property type="component" value="Unassembled WGS sequence"/>
</dbReference>
<dbReference type="InterPro" id="IPR018466">
    <property type="entry name" value="Kre9/Knh1-like_N"/>
</dbReference>
<dbReference type="eggNOG" id="ENOG502SB54">
    <property type="taxonomic scope" value="Eukaryota"/>
</dbReference>
<keyword evidence="6" id="KW-1185">Reference proteome</keyword>
<evidence type="ECO:0000256" key="3">
    <source>
        <dbReference type="SAM" id="SignalP"/>
    </source>
</evidence>
<dbReference type="GeneID" id="19237254"/>
<dbReference type="PANTHER" id="PTHR40633:SF6">
    <property type="entry name" value="MATRIX PROTEIN, PUTATIVE (AFU_ORTHOLOGUE AFUA_8G05410)-RELATED"/>
    <property type="match status" value="1"/>
</dbReference>